<evidence type="ECO:0000256" key="3">
    <source>
        <dbReference type="ARBA" id="ARBA00023027"/>
    </source>
</evidence>
<sequence length="227" mass="25533">MQITFKKEKSLFLRYVKFLNGDKKKSLIVLKKELFYKKTTPKKILEMLAKISKILRIARRSPRNFSTSNSALLSELGLSDSSDNVGVFNGKWNANGPVIESVNPANNKLIAKVKTGNANDYEKCIEAMTRVKRQWALTPAPKRGEVVRRMGEILRQKKKALGRLVSLENGKILTEGEGEVQEAIDICDFAVGLSRTINGQVIPSERPGHAMLGNLKKKKKFFFLVKL</sequence>
<comment type="caution">
    <text evidence="5">The sequence shown here is derived from an EMBL/GenBank/DDBJ whole genome shotgun (WGS) entry which is preliminary data.</text>
</comment>
<dbReference type="InterPro" id="IPR016162">
    <property type="entry name" value="Ald_DH_N"/>
</dbReference>
<evidence type="ECO:0000256" key="2">
    <source>
        <dbReference type="ARBA" id="ARBA00023002"/>
    </source>
</evidence>
<dbReference type="Gene3D" id="3.40.605.10">
    <property type="entry name" value="Aldehyde Dehydrogenase, Chain A, domain 1"/>
    <property type="match status" value="1"/>
</dbReference>
<dbReference type="PANTHER" id="PTHR43521">
    <property type="entry name" value="ALPHA-AMINOADIPIC SEMIALDEHYDE DEHYDROGENASE"/>
    <property type="match status" value="1"/>
</dbReference>
<protein>
    <recommendedName>
        <fullName evidence="4">Aldehyde dehydrogenase domain-containing protein</fullName>
    </recommendedName>
</protein>
<reference evidence="5 6" key="1">
    <citation type="journal article" date="2013" name="Curr. Biol.">
        <title>The Genome of the Foraminiferan Reticulomyxa filosa.</title>
        <authorList>
            <person name="Glockner G."/>
            <person name="Hulsmann N."/>
            <person name="Schleicher M."/>
            <person name="Noegel A.A."/>
            <person name="Eichinger L."/>
            <person name="Gallinger C."/>
            <person name="Pawlowski J."/>
            <person name="Sierra R."/>
            <person name="Euteneuer U."/>
            <person name="Pillet L."/>
            <person name="Moustafa A."/>
            <person name="Platzer M."/>
            <person name="Groth M."/>
            <person name="Szafranski K."/>
            <person name="Schliwa M."/>
        </authorList>
    </citation>
    <scope>NUCLEOTIDE SEQUENCE [LARGE SCALE GENOMIC DNA]</scope>
</reference>
<dbReference type="InterPro" id="IPR044638">
    <property type="entry name" value="ALDH7A1-like"/>
</dbReference>
<name>X6MN71_RETFI</name>
<dbReference type="Pfam" id="PF00171">
    <property type="entry name" value="Aldedh"/>
    <property type="match status" value="1"/>
</dbReference>
<evidence type="ECO:0000259" key="4">
    <source>
        <dbReference type="Pfam" id="PF00171"/>
    </source>
</evidence>
<dbReference type="SUPFAM" id="SSF53720">
    <property type="entry name" value="ALDH-like"/>
    <property type="match status" value="1"/>
</dbReference>
<proteinExistence type="inferred from homology"/>
<dbReference type="InterPro" id="IPR015590">
    <property type="entry name" value="Aldehyde_DH_dom"/>
</dbReference>
<gene>
    <name evidence="5" type="ORF">RFI_21941</name>
</gene>
<accession>X6MN71</accession>
<dbReference type="AlphaFoldDB" id="X6MN71"/>
<dbReference type="EMBL" id="ASPP01019151">
    <property type="protein sequence ID" value="ETO15423.1"/>
    <property type="molecule type" value="Genomic_DNA"/>
</dbReference>
<comment type="similarity">
    <text evidence="1">Belongs to the aldehyde dehydrogenase family.</text>
</comment>
<keyword evidence="6" id="KW-1185">Reference proteome</keyword>
<keyword evidence="2" id="KW-0560">Oxidoreductase</keyword>
<keyword evidence="3" id="KW-0520">NAD</keyword>
<evidence type="ECO:0000313" key="5">
    <source>
        <dbReference type="EMBL" id="ETO15423.1"/>
    </source>
</evidence>
<dbReference type="GO" id="GO:0004029">
    <property type="term" value="F:aldehyde dehydrogenase (NAD+) activity"/>
    <property type="evidence" value="ECO:0007669"/>
    <property type="project" value="InterPro"/>
</dbReference>
<dbReference type="PANTHER" id="PTHR43521:SF1">
    <property type="entry name" value="ALPHA-AMINOADIPIC SEMIALDEHYDE DEHYDROGENASE"/>
    <property type="match status" value="1"/>
</dbReference>
<dbReference type="OrthoDB" id="310895at2759"/>
<organism evidence="5 6">
    <name type="scientific">Reticulomyxa filosa</name>
    <dbReference type="NCBI Taxonomy" id="46433"/>
    <lineage>
        <taxon>Eukaryota</taxon>
        <taxon>Sar</taxon>
        <taxon>Rhizaria</taxon>
        <taxon>Retaria</taxon>
        <taxon>Foraminifera</taxon>
        <taxon>Monothalamids</taxon>
        <taxon>Reticulomyxidae</taxon>
        <taxon>Reticulomyxa</taxon>
    </lineage>
</organism>
<dbReference type="Proteomes" id="UP000023152">
    <property type="component" value="Unassembled WGS sequence"/>
</dbReference>
<evidence type="ECO:0000256" key="1">
    <source>
        <dbReference type="ARBA" id="ARBA00009986"/>
    </source>
</evidence>
<dbReference type="InterPro" id="IPR016161">
    <property type="entry name" value="Ald_DH/histidinol_DH"/>
</dbReference>
<evidence type="ECO:0000313" key="6">
    <source>
        <dbReference type="Proteomes" id="UP000023152"/>
    </source>
</evidence>
<feature type="domain" description="Aldehyde dehydrogenase" evidence="4">
    <location>
        <begin position="97"/>
        <end position="210"/>
    </location>
</feature>